<dbReference type="Proteomes" id="UP000657006">
    <property type="component" value="Unassembled WGS sequence"/>
</dbReference>
<dbReference type="Pfam" id="PF00501">
    <property type="entry name" value="AMP-binding"/>
    <property type="match status" value="2"/>
</dbReference>
<dbReference type="PANTHER" id="PTHR45527:SF1">
    <property type="entry name" value="FATTY ACID SYNTHASE"/>
    <property type="match status" value="1"/>
</dbReference>
<reference evidence="7" key="1">
    <citation type="submission" date="2020-08" db="EMBL/GenBank/DDBJ databases">
        <title>Genome public.</title>
        <authorList>
            <person name="Liu C."/>
            <person name="Sun Q."/>
        </authorList>
    </citation>
    <scope>NUCLEOTIDE SEQUENCE</scope>
    <source>
        <strain evidence="7">NSJ-32</strain>
    </source>
</reference>
<dbReference type="Gene3D" id="1.10.1200.10">
    <property type="entry name" value="ACP-like"/>
    <property type="match status" value="2"/>
</dbReference>
<evidence type="ECO:0000259" key="6">
    <source>
        <dbReference type="PROSITE" id="PS50075"/>
    </source>
</evidence>
<dbReference type="GO" id="GO:0003824">
    <property type="term" value="F:catalytic activity"/>
    <property type="evidence" value="ECO:0007669"/>
    <property type="project" value="InterPro"/>
</dbReference>
<dbReference type="Pfam" id="PF00550">
    <property type="entry name" value="PP-binding"/>
    <property type="match status" value="2"/>
</dbReference>
<dbReference type="SMART" id="SM00823">
    <property type="entry name" value="PKS_PP"/>
    <property type="match status" value="2"/>
</dbReference>
<evidence type="ECO:0000256" key="4">
    <source>
        <dbReference type="ARBA" id="ARBA00022553"/>
    </source>
</evidence>
<dbReference type="Gene3D" id="3.30.300.30">
    <property type="match status" value="3"/>
</dbReference>
<evidence type="ECO:0000256" key="1">
    <source>
        <dbReference type="ARBA" id="ARBA00001957"/>
    </source>
</evidence>
<dbReference type="InterPro" id="IPR036736">
    <property type="entry name" value="ACP-like_sf"/>
</dbReference>
<dbReference type="Pfam" id="PF00668">
    <property type="entry name" value="Condensation"/>
    <property type="match status" value="1"/>
</dbReference>
<protein>
    <submittedName>
        <fullName evidence="7">Amino acid adenylation domain-containing protein</fullName>
    </submittedName>
</protein>
<dbReference type="EMBL" id="JACRSQ010000032">
    <property type="protein sequence ID" value="MBC8544813.1"/>
    <property type="molecule type" value="Genomic_DNA"/>
</dbReference>
<comment type="cofactor">
    <cofactor evidence="1">
        <name>pantetheine 4'-phosphate</name>
        <dbReference type="ChEBI" id="CHEBI:47942"/>
    </cofactor>
</comment>
<dbReference type="InterPro" id="IPR010071">
    <property type="entry name" value="AA_adenyl_dom"/>
</dbReference>
<organism evidence="7 8">
    <name type="scientific">Bianquea renquensis</name>
    <dbReference type="NCBI Taxonomy" id="2763661"/>
    <lineage>
        <taxon>Bacteria</taxon>
        <taxon>Bacillati</taxon>
        <taxon>Bacillota</taxon>
        <taxon>Clostridia</taxon>
        <taxon>Eubacteriales</taxon>
        <taxon>Bianqueaceae</taxon>
        <taxon>Bianquea</taxon>
    </lineage>
</organism>
<dbReference type="SUPFAM" id="SSF56801">
    <property type="entry name" value="Acetyl-CoA synthetase-like"/>
    <property type="match status" value="2"/>
</dbReference>
<gene>
    <name evidence="7" type="ORF">H8730_14790</name>
</gene>
<dbReference type="SUPFAM" id="SSF53335">
    <property type="entry name" value="S-adenosyl-L-methionine-dependent methyltransferases"/>
    <property type="match status" value="1"/>
</dbReference>
<evidence type="ECO:0000313" key="7">
    <source>
        <dbReference type="EMBL" id="MBC8544813.1"/>
    </source>
</evidence>
<dbReference type="FunFam" id="3.40.50.12780:FF:000012">
    <property type="entry name" value="Non-ribosomal peptide synthetase"/>
    <property type="match status" value="1"/>
</dbReference>
<evidence type="ECO:0000256" key="3">
    <source>
        <dbReference type="ARBA" id="ARBA00022450"/>
    </source>
</evidence>
<dbReference type="CDD" id="cd05930">
    <property type="entry name" value="A_NRPS"/>
    <property type="match status" value="2"/>
</dbReference>
<proteinExistence type="inferred from homology"/>
<dbReference type="FunFam" id="3.40.50.980:FF:000002">
    <property type="entry name" value="Enterobactin synthetase component F"/>
    <property type="match status" value="1"/>
</dbReference>
<keyword evidence="5" id="KW-0677">Repeat</keyword>
<name>A0A926DVS9_9FIRM</name>
<keyword evidence="3" id="KW-0596">Phosphopantetheine</keyword>
<accession>A0A926DVS9</accession>
<dbReference type="NCBIfam" id="NF003417">
    <property type="entry name" value="PRK04813.1"/>
    <property type="match status" value="3"/>
</dbReference>
<evidence type="ECO:0000256" key="5">
    <source>
        <dbReference type="ARBA" id="ARBA00022737"/>
    </source>
</evidence>
<dbReference type="InterPro" id="IPR042099">
    <property type="entry name" value="ANL_N_sf"/>
</dbReference>
<dbReference type="FunFam" id="3.40.50.980:FF:000001">
    <property type="entry name" value="Non-ribosomal peptide synthetase"/>
    <property type="match status" value="2"/>
</dbReference>
<evidence type="ECO:0000313" key="8">
    <source>
        <dbReference type="Proteomes" id="UP000657006"/>
    </source>
</evidence>
<dbReference type="SUPFAM" id="SSF52777">
    <property type="entry name" value="CoA-dependent acyltransferases"/>
    <property type="match status" value="3"/>
</dbReference>
<dbReference type="GO" id="GO:0005737">
    <property type="term" value="C:cytoplasm"/>
    <property type="evidence" value="ECO:0007669"/>
    <property type="project" value="TreeGrafter"/>
</dbReference>
<dbReference type="Gene3D" id="3.30.559.10">
    <property type="entry name" value="Chloramphenicol acetyltransferase-like domain"/>
    <property type="match status" value="1"/>
</dbReference>
<dbReference type="GO" id="GO:0031177">
    <property type="term" value="F:phosphopantetheine binding"/>
    <property type="evidence" value="ECO:0007669"/>
    <property type="project" value="InterPro"/>
</dbReference>
<evidence type="ECO:0000256" key="2">
    <source>
        <dbReference type="ARBA" id="ARBA00006432"/>
    </source>
</evidence>
<dbReference type="Pfam" id="PF13193">
    <property type="entry name" value="AMP-binding_C"/>
    <property type="match status" value="1"/>
</dbReference>
<dbReference type="InterPro" id="IPR001242">
    <property type="entry name" value="Condensation_dom"/>
</dbReference>
<dbReference type="InterPro" id="IPR029063">
    <property type="entry name" value="SAM-dependent_MTases_sf"/>
</dbReference>
<dbReference type="GO" id="GO:0043041">
    <property type="term" value="P:amino acid activation for nonribosomal peptide biosynthetic process"/>
    <property type="evidence" value="ECO:0007669"/>
    <property type="project" value="TreeGrafter"/>
</dbReference>
<dbReference type="PROSITE" id="PS50075">
    <property type="entry name" value="CARRIER"/>
    <property type="match status" value="2"/>
</dbReference>
<dbReference type="InterPro" id="IPR020845">
    <property type="entry name" value="AMP-binding_CS"/>
</dbReference>
<feature type="domain" description="Carrier" evidence="6">
    <location>
        <begin position="2225"/>
        <end position="2301"/>
    </location>
</feature>
<dbReference type="PROSITE" id="PS00455">
    <property type="entry name" value="AMP_BINDING"/>
    <property type="match status" value="2"/>
</dbReference>
<dbReference type="InterPro" id="IPR045851">
    <property type="entry name" value="AMP-bd_C_sf"/>
</dbReference>
<dbReference type="InterPro" id="IPR000873">
    <property type="entry name" value="AMP-dep_synth/lig_dom"/>
</dbReference>
<comment type="similarity">
    <text evidence="2">Belongs to the ATP-dependent AMP-binding enzyme family.</text>
</comment>
<dbReference type="Gene3D" id="3.40.50.12780">
    <property type="entry name" value="N-terminal domain of ligase-like"/>
    <property type="match status" value="2"/>
</dbReference>
<dbReference type="CDD" id="cd02440">
    <property type="entry name" value="AdoMet_MTases"/>
    <property type="match status" value="1"/>
</dbReference>
<dbReference type="InterPro" id="IPR013217">
    <property type="entry name" value="Methyltransf_12"/>
</dbReference>
<dbReference type="InterPro" id="IPR020806">
    <property type="entry name" value="PKS_PP-bd"/>
</dbReference>
<dbReference type="Gene3D" id="3.40.50.150">
    <property type="entry name" value="Vaccinia Virus protein VP39"/>
    <property type="match status" value="1"/>
</dbReference>
<dbReference type="InterPro" id="IPR009081">
    <property type="entry name" value="PP-bd_ACP"/>
</dbReference>
<dbReference type="NCBIfam" id="TIGR01733">
    <property type="entry name" value="AA-adenyl-dom"/>
    <property type="match status" value="2"/>
</dbReference>
<dbReference type="InterPro" id="IPR023213">
    <property type="entry name" value="CAT-like_dom_sf"/>
</dbReference>
<dbReference type="Pfam" id="PF08242">
    <property type="entry name" value="Methyltransf_12"/>
    <property type="match status" value="1"/>
</dbReference>
<dbReference type="Gene3D" id="3.30.559.30">
    <property type="entry name" value="Nonribosomal peptide synthetase, condensation domain"/>
    <property type="match status" value="2"/>
</dbReference>
<dbReference type="RefSeq" id="WP_177714092.1">
    <property type="nucleotide sequence ID" value="NZ_JACRSQ010000032.1"/>
</dbReference>
<keyword evidence="4" id="KW-0597">Phosphoprotein</keyword>
<dbReference type="GO" id="GO:0008610">
    <property type="term" value="P:lipid biosynthetic process"/>
    <property type="evidence" value="ECO:0007669"/>
    <property type="project" value="UniProtKB-ARBA"/>
</dbReference>
<dbReference type="GO" id="GO:0009403">
    <property type="term" value="P:toxin biosynthetic process"/>
    <property type="evidence" value="ECO:0007669"/>
    <property type="project" value="UniProtKB-ARBA"/>
</dbReference>
<dbReference type="SUPFAM" id="SSF47336">
    <property type="entry name" value="ACP-like"/>
    <property type="match status" value="2"/>
</dbReference>
<comment type="caution">
    <text evidence="7">The sequence shown here is derived from an EMBL/GenBank/DDBJ whole genome shotgun (WGS) entry which is preliminary data.</text>
</comment>
<dbReference type="InterPro" id="IPR025110">
    <property type="entry name" value="AMP-bd_C"/>
</dbReference>
<keyword evidence="8" id="KW-1185">Reference proteome</keyword>
<sequence>MNKTKNVVRRAFPPDNRRIDTETDALQEILKFSFDDETSSRILQVTQRNTEACYVLFVSVIQLLLWQYHGMEDVLLGVYRGDSPSILQACVEMQPEQRFKDYLYAVRDVMRMPKRMPPDVEESIGVCVAFDDLHAANSQIPLDAWMIRLRVEENRFEAAVQYPGDLYFQNTIWLICHQIQALLIQCLQHPDSPIWELSAQTEWQKNRILSWNRTTVSYDARGGLLSRFLSQVGRNPQNRAVIDCDGTMSSYEEMDHRSTIVARHLLRCGCRSGDVVAVAMDRQSDLIAVLLGILKAGAVYLPLDKQNPLQRLQYILCDTDARILVTDVPGIFKSIQEELFVIDTDALKENSNCPELPVITTKESDAAYIIYTSGSTGTPKGVIVDHGAIVNRLNWMMHKYQFDTSDCLLQKTNIAFDVSIWELYLWFFAGASVYMLPPGDEKDAQRIGDAICKHGVTTVHFVPTMFSSFLSYCQQAHVPLPSLRRVFTSGEALETIHVERFFSLFKNKEVGLYNLYGPTEATVDVSYYDCSPQFFSTDVPIGGPIENIRLYILDEHYRLAPIGMPGTLYIAGDGLARGYLNRPELTAKQFMTVCSERVYNTNDRARQTLDGHIHFLGRKDFQVKLNGFRIELDEIQHVLNRSAFVEQSVVIKYEDASPDSARLVAYYVPKKENDLPELTDSQADSSRVSEWRLVFNKTYSSHESEDTQDQLFNISGWKSSYTGEAFSREEMSDWLDNGIRHVRRLPNRHVLEIGCGTGLVLYRLAPSTDSYRASDISETAVAMLNDTISQDQNLQHVKVDVQAADNPLLYQSLYDMVILNSVIQYFPNHAYLEKVLRLIGDTIAENGHALIGDIRSEPLLKAFHTSVELSRMPGDTSAPLLKAAVDRGIFMDYELCVNPAFFMNLRDVHPRMAGVEILYKQSRYDNEMRRYRYDVVIYFDHIPDSWPCDKKLVWGQQSPAELEKMVSSQMYNSIRLSHVPNTDVSPELYQYQQLLYDSDEKRIVCDIHAAAARMRQQEAWSKEQWRKMAEHYGYHMECLWSGPDMDSYYDLVFIRSCEIPNLSHYICRQAKREIVSDFSDYFNLRYGQADEMWKTNAAIREYLAAYLPSYMIPSILIPLDAMPAKPNGKIDYAALPQPYILQNTAEMESPKTQWQRQLLEVWQTVLRLQAIGINDDFFMCGGDSIKAISLVNRINQSLHINMHVNDIYMYSTIKKLSQVIDKRLKETSDDTLRKGMEILQNLKERVLSDRYLVSLLPVDWEDLYPVSPIQMGMFLYTRMYPDVPMYLDQFIYQVKLDSFSYVFFCQCMETMVQKHAIMRTTFDFTRFPQPLQIVRQGLSLSRLISMEDLRALPDPQTQIRAYLEDDLSNHFELEKDFLWRIKIFWLGEGAYCIVLSFHHAILDGWSVATFMSELVKLYEIGVKRNFHWEPEPAASTFRDYIAYTMGRTQSDQDMAYWHEVLDGFHYNALPYNPEKTPLSQMRRTHIVIRDLPNFYQHKLQSYAYKNKVSLKELCIAAYVFLLRITSYEHDVLTGIVSHDRPELADAEKIVGCFLNTVPLRVQINGNNKKDLLYAVRDYLRRSKQHEMFLSDIAKTVQEVGRHVNPLFETIFNYVDFHVLDSIRLAESVQEIVSPLSLEPNEMTNTPFDFEVSRTMDKFSVRIKYDSRYFHKSEMQECLDMYLEILDQMMDEHHAEFSCESLKGRARIQADYNSLNNTSSDFPLGGLHTLFERWAAGNPERIAASDAQHRISYGELNAWANRLARKLVKHGIRPGDIVAIQMQRCIPLIAALLAILKAGAAYVPLDRKYPLERRAYMIRHAGAVCLLTDKVTGDMTVPVVDMEGLENYESGNLDIPVSENQLAYIIYTSGSTGRPKGVMIEHRSAVNIVHWVNEKFAVGPGDKLLFVTSVCFDLSVYDIFGTLAAGAQVVMAQEEDVLDIGQLFKIMQREKITIWNSVPSTMQGLVHKVKGYGEHSDSLRLALLSGDWIPVDLPSKAETIFPHAKFISLGGATEAAIWSIYYEIDPQQVYSPSIPYGRPVANSSFYVLNDNRELLAPGYVGELYIGGAGVARGYVNDPQKNMAFMVDPFVNRDAKMYRTGDLGRLKRDGTIEFLGRKDSQVKIRGFRVELGEIESILCRFPTVKDCVVALQSSPQGDQVLSAYLVTDSPIDKKRIQDHLANYLPSYMIPVFYMAIDSIPLNVNGKVDRSQLKPVAAAAEKMPSSSRPLTRTQDKIHDIWKQTLGVDAVDITDSFFEIGGNSLSLLQVQTMLEELYGDKCVTITDLFTYHTIEALSKYLDEWLLKENADKVSTSMTLVQEYRMSATDKPQETDLEYVFQLDDKTQQGLENFASGLESLYSMQIILMGNFIQLMYEICKETHVTLLDGNDLSSCYRWDMAQIQTYEDLFDAFQNRSSYRIAAMNLQVDEAVSRQDGCLVSCFVLAENSCEDSQLQGNFELVVGCGGELRFLFDHRIFCPHNAERIVQDYFKLLSNCL</sequence>
<dbReference type="PANTHER" id="PTHR45527">
    <property type="entry name" value="NONRIBOSOMAL PEPTIDE SYNTHETASE"/>
    <property type="match status" value="1"/>
</dbReference>
<feature type="domain" description="Carrier" evidence="6">
    <location>
        <begin position="1149"/>
        <end position="1224"/>
    </location>
</feature>